<reference evidence="1 2" key="1">
    <citation type="submission" date="2015-05" db="EMBL/GenBank/DDBJ databases">
        <title>Evolution of Trichinella species and genotypes.</title>
        <authorList>
            <person name="Korhonen P.K."/>
            <person name="Edoardo P."/>
            <person name="Giuseppe L.R."/>
            <person name="Gasser R.B."/>
        </authorList>
    </citation>
    <scope>NUCLEOTIDE SEQUENCE [LARGE SCALE GENOMIC DNA]</scope>
    <source>
        <strain evidence="1">ISS10</strain>
    </source>
</reference>
<organism evidence="1 2">
    <name type="scientific">Trichinella nativa</name>
    <dbReference type="NCBI Taxonomy" id="6335"/>
    <lineage>
        <taxon>Eukaryota</taxon>
        <taxon>Metazoa</taxon>
        <taxon>Ecdysozoa</taxon>
        <taxon>Nematoda</taxon>
        <taxon>Enoplea</taxon>
        <taxon>Dorylaimia</taxon>
        <taxon>Trichinellida</taxon>
        <taxon>Trichinellidae</taxon>
        <taxon>Trichinella</taxon>
    </lineage>
</organism>
<evidence type="ECO:0000313" key="1">
    <source>
        <dbReference type="EMBL" id="KRZ49826.1"/>
    </source>
</evidence>
<dbReference type="EMBL" id="JYDW01000292">
    <property type="protein sequence ID" value="KRZ49826.1"/>
    <property type="molecule type" value="Genomic_DNA"/>
</dbReference>
<keyword evidence="2" id="KW-1185">Reference proteome</keyword>
<sequence length="74" mass="8445">MVGDLDRHIMLKACFDVSDTKDFVPRKRMSIMLGGRSSMLYKSDKMRLGLVICGNNHPPNVVMYSFPKVRNLNV</sequence>
<proteinExistence type="predicted"/>
<gene>
    <name evidence="1" type="ORF">T02_13876</name>
</gene>
<comment type="caution">
    <text evidence="1">The sequence shown here is derived from an EMBL/GenBank/DDBJ whole genome shotgun (WGS) entry which is preliminary data.</text>
</comment>
<accession>A0A0V1KS82</accession>
<dbReference type="AlphaFoldDB" id="A0A0V1KS82"/>
<dbReference type="Proteomes" id="UP000054721">
    <property type="component" value="Unassembled WGS sequence"/>
</dbReference>
<evidence type="ECO:0000313" key="2">
    <source>
        <dbReference type="Proteomes" id="UP000054721"/>
    </source>
</evidence>
<name>A0A0V1KS82_9BILA</name>
<protein>
    <submittedName>
        <fullName evidence="1">Uncharacterized protein</fullName>
    </submittedName>
</protein>